<sequence length="265" mass="30313">AKAPKLPDFKEVRDDMESYLLRFERFAKINVWPKENWAVHLSALLSAKALDTYDRLDDHESTDYDSVKRALLKRHNLISDGFNVKFRNSRPEVGERIGQFKTRLETYLDRWIELSGWNKSSVDDWRDLILYEQIINACGRELRTFLKERNPKRCSEIVTLAEQYIEAHGEKNQFSKGGAATFCPSEKLKSESTGEVEDKMSCHGCGKSGHLEQNCFKRGAPKNPSQLRCDHCKKLGHTKEGCWNLKKAATTVVQGDCNGQSNPSI</sequence>
<name>A0AAE1AJN8_9GAST</name>
<dbReference type="EMBL" id="JAWDGP010001716">
    <property type="protein sequence ID" value="KAK3788888.1"/>
    <property type="molecule type" value="Genomic_DNA"/>
</dbReference>
<dbReference type="InterPro" id="IPR001878">
    <property type="entry name" value="Znf_CCHC"/>
</dbReference>
<accession>A0AAE1AJN8</accession>
<dbReference type="InterPro" id="IPR038269">
    <property type="entry name" value="SCAN_sf"/>
</dbReference>
<dbReference type="GO" id="GO:0008270">
    <property type="term" value="F:zinc ion binding"/>
    <property type="evidence" value="ECO:0007669"/>
    <property type="project" value="UniProtKB-KW"/>
</dbReference>
<dbReference type="InterPro" id="IPR036875">
    <property type="entry name" value="Znf_CCHC_sf"/>
</dbReference>
<dbReference type="PANTHER" id="PTHR46888">
    <property type="entry name" value="ZINC KNUCKLE DOMAINCONTAINING PROTEIN-RELATED"/>
    <property type="match status" value="1"/>
</dbReference>
<feature type="non-terminal residue" evidence="3">
    <location>
        <position position="1"/>
    </location>
</feature>
<dbReference type="SUPFAM" id="SSF57756">
    <property type="entry name" value="Retrovirus zinc finger-like domains"/>
    <property type="match status" value="1"/>
</dbReference>
<dbReference type="PANTHER" id="PTHR46888:SF1">
    <property type="entry name" value="RIBONUCLEASE H"/>
    <property type="match status" value="1"/>
</dbReference>
<keyword evidence="1" id="KW-0479">Metal-binding</keyword>
<evidence type="ECO:0000313" key="3">
    <source>
        <dbReference type="EMBL" id="KAK3788888.1"/>
    </source>
</evidence>
<proteinExistence type="predicted"/>
<keyword evidence="1" id="KW-0863">Zinc-finger</keyword>
<dbReference type="PROSITE" id="PS50158">
    <property type="entry name" value="ZF_CCHC"/>
    <property type="match status" value="1"/>
</dbReference>
<evidence type="ECO:0000256" key="1">
    <source>
        <dbReference type="PROSITE-ProRule" id="PRU00047"/>
    </source>
</evidence>
<dbReference type="AlphaFoldDB" id="A0AAE1AJN8"/>
<evidence type="ECO:0000259" key="2">
    <source>
        <dbReference type="PROSITE" id="PS50158"/>
    </source>
</evidence>
<dbReference type="Gene3D" id="1.10.4020.10">
    <property type="entry name" value="DNA breaking-rejoining enzymes"/>
    <property type="match status" value="1"/>
</dbReference>
<dbReference type="InterPro" id="IPR003309">
    <property type="entry name" value="SCAN_dom"/>
</dbReference>
<dbReference type="Proteomes" id="UP001283361">
    <property type="component" value="Unassembled WGS sequence"/>
</dbReference>
<evidence type="ECO:0000313" key="4">
    <source>
        <dbReference type="Proteomes" id="UP001283361"/>
    </source>
</evidence>
<dbReference type="Pfam" id="PF02023">
    <property type="entry name" value="SCAN"/>
    <property type="match status" value="1"/>
</dbReference>
<gene>
    <name evidence="3" type="ORF">RRG08_037575</name>
</gene>
<keyword evidence="4" id="KW-1185">Reference proteome</keyword>
<reference evidence="3" key="1">
    <citation type="journal article" date="2023" name="G3 (Bethesda)">
        <title>A reference genome for the long-term kleptoplast-retaining sea slug Elysia crispata morphotype clarki.</title>
        <authorList>
            <person name="Eastman K.E."/>
            <person name="Pendleton A.L."/>
            <person name="Shaikh M.A."/>
            <person name="Suttiyut T."/>
            <person name="Ogas R."/>
            <person name="Tomko P."/>
            <person name="Gavelis G."/>
            <person name="Widhalm J.R."/>
            <person name="Wisecaver J.H."/>
        </authorList>
    </citation>
    <scope>NUCLEOTIDE SEQUENCE</scope>
    <source>
        <strain evidence="3">ECLA1</strain>
    </source>
</reference>
<comment type="caution">
    <text evidence="3">The sequence shown here is derived from an EMBL/GenBank/DDBJ whole genome shotgun (WGS) entry which is preliminary data.</text>
</comment>
<dbReference type="Gene3D" id="4.10.60.10">
    <property type="entry name" value="Zinc finger, CCHC-type"/>
    <property type="match status" value="1"/>
</dbReference>
<dbReference type="GO" id="GO:0003676">
    <property type="term" value="F:nucleic acid binding"/>
    <property type="evidence" value="ECO:0007669"/>
    <property type="project" value="InterPro"/>
</dbReference>
<organism evidence="3 4">
    <name type="scientific">Elysia crispata</name>
    <name type="common">lettuce slug</name>
    <dbReference type="NCBI Taxonomy" id="231223"/>
    <lineage>
        <taxon>Eukaryota</taxon>
        <taxon>Metazoa</taxon>
        <taxon>Spiralia</taxon>
        <taxon>Lophotrochozoa</taxon>
        <taxon>Mollusca</taxon>
        <taxon>Gastropoda</taxon>
        <taxon>Heterobranchia</taxon>
        <taxon>Euthyneura</taxon>
        <taxon>Panpulmonata</taxon>
        <taxon>Sacoglossa</taxon>
        <taxon>Placobranchoidea</taxon>
        <taxon>Plakobranchidae</taxon>
        <taxon>Elysia</taxon>
    </lineage>
</organism>
<keyword evidence="1" id="KW-0862">Zinc</keyword>
<protein>
    <recommendedName>
        <fullName evidence="2">CCHC-type domain-containing protein</fullName>
    </recommendedName>
</protein>
<feature type="domain" description="CCHC-type" evidence="2">
    <location>
        <begin position="202"/>
        <end position="215"/>
    </location>
</feature>
<dbReference type="SUPFAM" id="SSF47353">
    <property type="entry name" value="Retrovirus capsid dimerization domain-like"/>
    <property type="match status" value="1"/>
</dbReference>